<keyword evidence="7" id="KW-0325">Glycoprotein</keyword>
<evidence type="ECO:0000313" key="13">
    <source>
        <dbReference type="Proteomes" id="UP001626550"/>
    </source>
</evidence>
<dbReference type="AlphaFoldDB" id="A0ABD2PJ89"/>
<organism evidence="12 13">
    <name type="scientific">Cichlidogyrus casuarinus</name>
    <dbReference type="NCBI Taxonomy" id="1844966"/>
    <lineage>
        <taxon>Eukaryota</taxon>
        <taxon>Metazoa</taxon>
        <taxon>Spiralia</taxon>
        <taxon>Lophotrochozoa</taxon>
        <taxon>Platyhelminthes</taxon>
        <taxon>Monogenea</taxon>
        <taxon>Monopisthocotylea</taxon>
        <taxon>Dactylogyridea</taxon>
        <taxon>Ancyrocephalidae</taxon>
        <taxon>Cichlidogyrus</taxon>
    </lineage>
</organism>
<dbReference type="InterPro" id="IPR020894">
    <property type="entry name" value="Cadherin_CS"/>
</dbReference>
<dbReference type="PROSITE" id="PS50268">
    <property type="entry name" value="CADHERIN_2"/>
    <property type="match status" value="1"/>
</dbReference>
<gene>
    <name evidence="12" type="ORF">Ciccas_013952</name>
</gene>
<keyword evidence="2 10" id="KW-0812">Transmembrane</keyword>
<dbReference type="CDD" id="cd11304">
    <property type="entry name" value="Cadherin_repeat"/>
    <property type="match status" value="1"/>
</dbReference>
<dbReference type="InterPro" id="IPR015919">
    <property type="entry name" value="Cadherin-like_sf"/>
</dbReference>
<evidence type="ECO:0000256" key="6">
    <source>
        <dbReference type="ARBA" id="ARBA00023136"/>
    </source>
</evidence>
<evidence type="ECO:0000256" key="2">
    <source>
        <dbReference type="ARBA" id="ARBA00022692"/>
    </source>
</evidence>
<dbReference type="PROSITE" id="PS00232">
    <property type="entry name" value="CADHERIN_1"/>
    <property type="match status" value="1"/>
</dbReference>
<dbReference type="PANTHER" id="PTHR24028">
    <property type="entry name" value="CADHERIN-87A"/>
    <property type="match status" value="1"/>
</dbReference>
<dbReference type="GO" id="GO:0016020">
    <property type="term" value="C:membrane"/>
    <property type="evidence" value="ECO:0007669"/>
    <property type="project" value="UniProtKB-SubCell"/>
</dbReference>
<name>A0ABD2PJ89_9PLAT</name>
<dbReference type="GO" id="GO:0005509">
    <property type="term" value="F:calcium ion binding"/>
    <property type="evidence" value="ECO:0007669"/>
    <property type="project" value="UniProtKB-UniRule"/>
</dbReference>
<evidence type="ECO:0000256" key="10">
    <source>
        <dbReference type="SAM" id="Phobius"/>
    </source>
</evidence>
<feature type="region of interest" description="Disordered" evidence="9">
    <location>
        <begin position="381"/>
        <end position="409"/>
    </location>
</feature>
<sequence>MLTIQNVLSKEVKDANSDLSGELSMRLKRKINVASVPVDITILDVNDNAPKFQAPSLENNRIVVKYKTVSDASVVGHAWQSPHHGLYRVSATDEDEGDNGRVMYEMRVKENGTRFFHFDPDSGELSLAMAFSSHPELFQDGRGMFTLSFKACDHGEPRICSESPNLLVSISDSILPSQLGGDLSINSKSTSQEGMRLDNSGSRNKFSMLTSSNGLIILVVAFLILLFVVLGVAYLLIRQRSLCESAPRSVYEDGTFVPKEPIHPRSVGYMTPTTHNSKTTFLATTSSRGQSQLIQIPQQFYTTRTDQRPYYNTCRPGTQLLFTDADASSTSNCQVISAAPLLTTWSKADFDKRKQNVYGYGTLGGKADEYLMLNNELPSSKSREISIRDQNSSEDESMNKAIPDDDEASSPHLYRQLEHNPKFTSIFAEASFV</sequence>
<comment type="caution">
    <text evidence="12">The sequence shown here is derived from an EMBL/GenBank/DDBJ whole genome shotgun (WGS) entry which is preliminary data.</text>
</comment>
<dbReference type="Proteomes" id="UP001626550">
    <property type="component" value="Unassembled WGS sequence"/>
</dbReference>
<evidence type="ECO:0000313" key="12">
    <source>
        <dbReference type="EMBL" id="KAL3307531.1"/>
    </source>
</evidence>
<evidence type="ECO:0000256" key="4">
    <source>
        <dbReference type="ARBA" id="ARBA00022837"/>
    </source>
</evidence>
<reference evidence="12 13" key="1">
    <citation type="submission" date="2024-11" db="EMBL/GenBank/DDBJ databases">
        <title>Adaptive evolution of stress response genes in parasites aligns with host niche diversity.</title>
        <authorList>
            <person name="Hahn C."/>
            <person name="Resl P."/>
        </authorList>
    </citation>
    <scope>NUCLEOTIDE SEQUENCE [LARGE SCALE GENOMIC DNA]</scope>
    <source>
        <strain evidence="12">EGGRZ-B1_66</strain>
        <tissue evidence="12">Body</tissue>
    </source>
</reference>
<comment type="subcellular location">
    <subcellularLocation>
        <location evidence="1">Membrane</location>
        <topology evidence="1">Single-pass membrane protein</topology>
    </subcellularLocation>
</comment>
<keyword evidence="3" id="KW-0677">Repeat</keyword>
<dbReference type="InterPro" id="IPR050174">
    <property type="entry name" value="Protocadherin/Cadherin-CA"/>
</dbReference>
<keyword evidence="5 10" id="KW-1133">Transmembrane helix</keyword>
<protein>
    <recommendedName>
        <fullName evidence="11">Cadherin domain-containing protein</fullName>
    </recommendedName>
</protein>
<evidence type="ECO:0000256" key="5">
    <source>
        <dbReference type="ARBA" id="ARBA00022989"/>
    </source>
</evidence>
<dbReference type="EMBL" id="JBJKFK010007118">
    <property type="protein sequence ID" value="KAL3307531.1"/>
    <property type="molecule type" value="Genomic_DNA"/>
</dbReference>
<evidence type="ECO:0000259" key="11">
    <source>
        <dbReference type="PROSITE" id="PS50268"/>
    </source>
</evidence>
<evidence type="ECO:0000256" key="9">
    <source>
        <dbReference type="SAM" id="MobiDB-lite"/>
    </source>
</evidence>
<dbReference type="InterPro" id="IPR002126">
    <property type="entry name" value="Cadherin-like_dom"/>
</dbReference>
<proteinExistence type="predicted"/>
<evidence type="ECO:0000256" key="7">
    <source>
        <dbReference type="ARBA" id="ARBA00023180"/>
    </source>
</evidence>
<evidence type="ECO:0000256" key="8">
    <source>
        <dbReference type="PROSITE-ProRule" id="PRU00043"/>
    </source>
</evidence>
<keyword evidence="4 8" id="KW-0106">Calcium</keyword>
<dbReference type="PANTHER" id="PTHR24028:SF328">
    <property type="entry name" value="CADHERIN-3"/>
    <property type="match status" value="1"/>
</dbReference>
<keyword evidence="6 10" id="KW-0472">Membrane</keyword>
<keyword evidence="13" id="KW-1185">Reference proteome</keyword>
<accession>A0ABD2PJ89</accession>
<dbReference type="Gene3D" id="2.60.40.60">
    <property type="entry name" value="Cadherins"/>
    <property type="match status" value="1"/>
</dbReference>
<evidence type="ECO:0000256" key="1">
    <source>
        <dbReference type="ARBA" id="ARBA00004167"/>
    </source>
</evidence>
<evidence type="ECO:0000256" key="3">
    <source>
        <dbReference type="ARBA" id="ARBA00022737"/>
    </source>
</evidence>
<dbReference type="SUPFAM" id="SSF49313">
    <property type="entry name" value="Cadherin-like"/>
    <property type="match status" value="1"/>
</dbReference>
<feature type="domain" description="Cadherin" evidence="11">
    <location>
        <begin position="86"/>
        <end position="172"/>
    </location>
</feature>
<feature type="transmembrane region" description="Helical" evidence="10">
    <location>
        <begin position="215"/>
        <end position="237"/>
    </location>
</feature>